<name>S3MYK3_9GAMM</name>
<sequence>MQLKVFLCGLFLATSGCKQTADELQYTAVVEPKVQLAEQAELDKTWKYRTIVQGKNQKIDVWAVYDLGAAYAQPAGQLVIHRDSTGVMRVEIVAENVHFHCDRSYCPINVSFAGKNYIFYIDTALSTAIEQSKVVLNLGEVDIFLELLRESELVEIKADFFPATLPKLIFNTQLSSEIKSF</sequence>
<accession>S3MYK3</accession>
<evidence type="ECO:0000313" key="1">
    <source>
        <dbReference type="EMBL" id="EPF71488.1"/>
    </source>
</evidence>
<dbReference type="AlphaFoldDB" id="S3MYK3"/>
<dbReference type="PATRIC" id="fig|421052.3.peg.2461"/>
<evidence type="ECO:0000313" key="2">
    <source>
        <dbReference type="Proteomes" id="UP000014568"/>
    </source>
</evidence>
<dbReference type="HOGENOM" id="CLU_1486017_0_0_6"/>
<comment type="caution">
    <text evidence="1">The sequence shown here is derived from an EMBL/GenBank/DDBJ whole genome shotgun (WGS) entry which is preliminary data.</text>
</comment>
<keyword evidence="2" id="KW-1185">Reference proteome</keyword>
<dbReference type="PROSITE" id="PS51257">
    <property type="entry name" value="PROKAR_LIPOPROTEIN"/>
    <property type="match status" value="1"/>
</dbReference>
<proteinExistence type="predicted"/>
<organism evidence="1 2">
    <name type="scientific">Acinetobacter rudis CIP 110305</name>
    <dbReference type="NCBI Taxonomy" id="421052"/>
    <lineage>
        <taxon>Bacteria</taxon>
        <taxon>Pseudomonadati</taxon>
        <taxon>Pseudomonadota</taxon>
        <taxon>Gammaproteobacteria</taxon>
        <taxon>Moraxellales</taxon>
        <taxon>Moraxellaceae</taxon>
        <taxon>Acinetobacter</taxon>
    </lineage>
</organism>
<reference evidence="1 2" key="1">
    <citation type="submission" date="2013-06" db="EMBL/GenBank/DDBJ databases">
        <title>The Genome Sequence of Acinetobacter rudis CIP 110305.</title>
        <authorList>
            <consortium name="The Broad Institute Genome Sequencing Platform"/>
            <consortium name="The Broad Institute Genome Sequencing Center for Infectious Disease"/>
            <person name="Cerqueira G."/>
            <person name="Feldgarden M."/>
            <person name="Courvalin P."/>
            <person name="Perichon B."/>
            <person name="Grillot-Courvalin C."/>
            <person name="Clermont D."/>
            <person name="Rocha E."/>
            <person name="Yoon E.-J."/>
            <person name="Nemec A."/>
            <person name="Young S.K."/>
            <person name="Zeng Q."/>
            <person name="Gargeya S."/>
            <person name="Fitzgerald M."/>
            <person name="Abouelleil A."/>
            <person name="Alvarado L."/>
            <person name="Berlin A.M."/>
            <person name="Chapman S.B."/>
            <person name="Dewar J."/>
            <person name="Goldberg J."/>
            <person name="Griggs A."/>
            <person name="Gujja S."/>
            <person name="Hansen M."/>
            <person name="Howarth C."/>
            <person name="Imamovic A."/>
            <person name="Larimer J."/>
            <person name="McCowan C."/>
            <person name="Murphy C."/>
            <person name="Pearson M."/>
            <person name="Priest M."/>
            <person name="Roberts A."/>
            <person name="Saif S."/>
            <person name="Shea T."/>
            <person name="Sykes S."/>
            <person name="Wortman J."/>
            <person name="Nusbaum C."/>
            <person name="Birren B."/>
        </authorList>
    </citation>
    <scope>NUCLEOTIDE SEQUENCE [LARGE SCALE GENOMIC DNA]</scope>
    <source>
        <strain evidence="1 2">CIP 110305</strain>
    </source>
</reference>
<dbReference type="eggNOG" id="ENOG5032CCC">
    <property type="taxonomic scope" value="Bacteria"/>
</dbReference>
<gene>
    <name evidence="1" type="ORF">F945_02517</name>
</gene>
<protein>
    <submittedName>
        <fullName evidence="1">Uncharacterized protein</fullName>
    </submittedName>
</protein>
<dbReference type="EMBL" id="ATGI01000032">
    <property type="protein sequence ID" value="EPF71488.1"/>
    <property type="molecule type" value="Genomic_DNA"/>
</dbReference>
<dbReference type="RefSeq" id="WP_016656917.1">
    <property type="nucleotide sequence ID" value="NZ_KE340353.1"/>
</dbReference>
<dbReference type="Proteomes" id="UP000014568">
    <property type="component" value="Unassembled WGS sequence"/>
</dbReference>